<dbReference type="EMBL" id="QRQE01000068">
    <property type="protein sequence ID" value="RHM69791.1"/>
    <property type="molecule type" value="Genomic_DNA"/>
</dbReference>
<protein>
    <submittedName>
        <fullName evidence="2">Uncharacterized protein</fullName>
    </submittedName>
</protein>
<comment type="caution">
    <text evidence="2">The sequence shown here is derived from an EMBL/GenBank/DDBJ whole genome shotgun (WGS) entry which is preliminary data.</text>
</comment>
<sequence>MGLQREYKAGDIIEYDDGKLDYLMRVSDEDELGVNACSRSWIERGDRSFGDEVYAFFGNGLDEGAKVVGHFGDGTWDDAQNWYEENKDRWHD</sequence>
<dbReference type="EMBL" id="JAJBNC010000011">
    <property type="protein sequence ID" value="MCB5493762.1"/>
    <property type="molecule type" value="Genomic_DNA"/>
</dbReference>
<evidence type="ECO:0000313" key="2">
    <source>
        <dbReference type="EMBL" id="RHM69791.1"/>
    </source>
</evidence>
<dbReference type="AlphaFoldDB" id="A0A415S3D1"/>
<evidence type="ECO:0000313" key="3">
    <source>
        <dbReference type="Proteomes" id="UP000285610"/>
    </source>
</evidence>
<name>A0A415S3D1_MEDGN</name>
<gene>
    <name evidence="2" type="ORF">DWZ50_17915</name>
    <name evidence="1" type="ORF">LIQ10_08410</name>
</gene>
<dbReference type="Proteomes" id="UP000285610">
    <property type="component" value="Unassembled WGS sequence"/>
</dbReference>
<dbReference type="RefSeq" id="WP_118445322.1">
    <property type="nucleotide sequence ID" value="NZ_JAAIMT010000027.1"/>
</dbReference>
<reference evidence="2 3" key="1">
    <citation type="submission" date="2018-08" db="EMBL/GenBank/DDBJ databases">
        <title>A genome reference for cultivated species of the human gut microbiota.</title>
        <authorList>
            <person name="Zou Y."/>
            <person name="Xue W."/>
            <person name="Luo G."/>
        </authorList>
    </citation>
    <scope>NUCLEOTIDE SEQUENCE [LARGE SCALE GENOMIC DNA]</scope>
    <source>
        <strain evidence="2 3">AF33-12</strain>
    </source>
</reference>
<dbReference type="Proteomes" id="UP001297422">
    <property type="component" value="Unassembled WGS sequence"/>
</dbReference>
<proteinExistence type="predicted"/>
<organism evidence="2 3">
    <name type="scientific">Mediterraneibacter gnavus</name>
    <name type="common">Ruminococcus gnavus</name>
    <dbReference type="NCBI Taxonomy" id="33038"/>
    <lineage>
        <taxon>Bacteria</taxon>
        <taxon>Bacillati</taxon>
        <taxon>Bacillota</taxon>
        <taxon>Clostridia</taxon>
        <taxon>Lachnospirales</taxon>
        <taxon>Lachnospiraceae</taxon>
        <taxon>Mediterraneibacter</taxon>
    </lineage>
</organism>
<accession>A0A415S3D1</accession>
<reference evidence="1" key="2">
    <citation type="submission" date="2021-10" db="EMBL/GenBank/DDBJ databases">
        <title>Collection of gut derived symbiotic bacterial strains cultured from healthy donors.</title>
        <authorList>
            <person name="Lin H."/>
            <person name="Littmann E."/>
            <person name="Claire K."/>
            <person name="Pamer E."/>
        </authorList>
    </citation>
    <scope>NUCLEOTIDE SEQUENCE</scope>
    <source>
        <strain evidence="1">MSK.23.4</strain>
    </source>
</reference>
<evidence type="ECO:0000313" key="1">
    <source>
        <dbReference type="EMBL" id="MCB5493762.1"/>
    </source>
</evidence>